<evidence type="ECO:0000313" key="2">
    <source>
        <dbReference type="EMBL" id="HIY68036.1"/>
    </source>
</evidence>
<dbReference type="InterPro" id="IPR004843">
    <property type="entry name" value="Calcineurin-like_PHP"/>
</dbReference>
<feature type="domain" description="Calcineurin-like phosphoesterase" evidence="1">
    <location>
        <begin position="33"/>
        <end position="264"/>
    </location>
</feature>
<organism evidence="2 3">
    <name type="scientific">Candidatus Alistipes intestinigallinarum</name>
    <dbReference type="NCBI Taxonomy" id="2838440"/>
    <lineage>
        <taxon>Bacteria</taxon>
        <taxon>Pseudomonadati</taxon>
        <taxon>Bacteroidota</taxon>
        <taxon>Bacteroidia</taxon>
        <taxon>Bacteroidales</taxon>
        <taxon>Rikenellaceae</taxon>
        <taxon>Alistipes</taxon>
    </lineage>
</organism>
<dbReference type="InterPro" id="IPR029052">
    <property type="entry name" value="Metallo-depent_PP-like"/>
</dbReference>
<dbReference type="Gene3D" id="3.60.21.10">
    <property type="match status" value="1"/>
</dbReference>
<reference evidence="2" key="2">
    <citation type="submission" date="2021-04" db="EMBL/GenBank/DDBJ databases">
        <authorList>
            <person name="Gilroy R."/>
        </authorList>
    </citation>
    <scope>NUCLEOTIDE SEQUENCE</scope>
    <source>
        <strain evidence="2">5134</strain>
    </source>
</reference>
<dbReference type="Proteomes" id="UP000886844">
    <property type="component" value="Unassembled WGS sequence"/>
</dbReference>
<dbReference type="GO" id="GO:0016788">
    <property type="term" value="F:hydrolase activity, acting on ester bonds"/>
    <property type="evidence" value="ECO:0007669"/>
    <property type="project" value="TreeGrafter"/>
</dbReference>
<dbReference type="GO" id="GO:0005737">
    <property type="term" value="C:cytoplasm"/>
    <property type="evidence" value="ECO:0007669"/>
    <property type="project" value="TreeGrafter"/>
</dbReference>
<evidence type="ECO:0000313" key="3">
    <source>
        <dbReference type="Proteomes" id="UP000886844"/>
    </source>
</evidence>
<dbReference type="Pfam" id="PF00149">
    <property type="entry name" value="Metallophos"/>
    <property type="match status" value="1"/>
</dbReference>
<dbReference type="PANTHER" id="PTHR32440:SF11">
    <property type="entry name" value="METALLOPHOSPHOESTERASE DOMAIN-CONTAINING PROTEIN"/>
    <property type="match status" value="1"/>
</dbReference>
<dbReference type="PANTHER" id="PTHR32440">
    <property type="entry name" value="PHOSPHATASE DCR2-RELATED-RELATED"/>
    <property type="match status" value="1"/>
</dbReference>
<dbReference type="CDD" id="cd07383">
    <property type="entry name" value="MPP_Dcr2"/>
    <property type="match status" value="1"/>
</dbReference>
<comment type="caution">
    <text evidence="2">The sequence shown here is derived from an EMBL/GenBank/DDBJ whole genome shotgun (WGS) entry which is preliminary data.</text>
</comment>
<dbReference type="EMBL" id="DXDA01000012">
    <property type="protein sequence ID" value="HIY68036.1"/>
    <property type="molecule type" value="Genomic_DNA"/>
</dbReference>
<evidence type="ECO:0000259" key="1">
    <source>
        <dbReference type="Pfam" id="PF00149"/>
    </source>
</evidence>
<protein>
    <submittedName>
        <fullName evidence="2">Metallophosphoesterase family protein</fullName>
    </submittedName>
</protein>
<gene>
    <name evidence="2" type="ORF">H9828_01315</name>
</gene>
<reference evidence="2" key="1">
    <citation type="journal article" date="2021" name="PeerJ">
        <title>Extensive microbial diversity within the chicken gut microbiome revealed by metagenomics and culture.</title>
        <authorList>
            <person name="Gilroy R."/>
            <person name="Ravi A."/>
            <person name="Getino M."/>
            <person name="Pursley I."/>
            <person name="Horton D.L."/>
            <person name="Alikhan N.F."/>
            <person name="Baker D."/>
            <person name="Gharbi K."/>
            <person name="Hall N."/>
            <person name="Watson M."/>
            <person name="Adriaenssens E.M."/>
            <person name="Foster-Nyarko E."/>
            <person name="Jarju S."/>
            <person name="Secka A."/>
            <person name="Antonio M."/>
            <person name="Oren A."/>
            <person name="Chaudhuri R.R."/>
            <person name="La Ragione R."/>
            <person name="Hildebrand F."/>
            <person name="Pallen M.J."/>
        </authorList>
    </citation>
    <scope>NUCLEOTIDE SEQUENCE</scope>
    <source>
        <strain evidence="2">5134</strain>
    </source>
</reference>
<dbReference type="AlphaFoldDB" id="A0A9D1Z1S6"/>
<proteinExistence type="predicted"/>
<name>A0A9D1Z1S6_9BACT</name>
<accession>A0A9D1Z1S6</accession>
<sequence length="335" mass="36930">MKRTIAWSIALLASLSTATARPERLRFSDDGTFRIVQFTDTHLDARIPERVAEAEKTFARIDRTIRTEHPDLIVFTGDVVTGRPAAGMWQRLLDTLVRRGVPYCIVLGNHDAEQDLPRTEIARLVTSAKGSLNTLAASGELADAELPVYGSAIPGPAAVLYCLDSHDYSTLEGINGYGWFRPEQIAWLRQSCEARTSANNGIALPGLAFFHIPLPEYVTAWRNPGNTRIGRAAEKECPGVLNPGMFAAMVESRSIVGTFAGHDHDIDYLVAEQGIALGYGRFSGDNTTYNNLRPGVRVIVLKEGVRGFETWIREDDGRIVDHARFEGGKIVKHNE</sequence>
<dbReference type="SUPFAM" id="SSF56300">
    <property type="entry name" value="Metallo-dependent phosphatases"/>
    <property type="match status" value="1"/>
</dbReference>